<dbReference type="SUPFAM" id="SSF52058">
    <property type="entry name" value="L domain-like"/>
    <property type="match status" value="1"/>
</dbReference>
<dbReference type="Pfam" id="PF26605">
    <property type="entry name" value="WLGC"/>
    <property type="match status" value="1"/>
</dbReference>
<name>K3X7X6_GLOUD</name>
<feature type="transmembrane region" description="Helical" evidence="1">
    <location>
        <begin position="307"/>
        <end position="325"/>
    </location>
</feature>
<evidence type="ECO:0000256" key="2">
    <source>
        <dbReference type="SAM" id="SignalP"/>
    </source>
</evidence>
<proteinExistence type="predicted"/>
<evidence type="ECO:0000313" key="5">
    <source>
        <dbReference type="Proteomes" id="UP000019132"/>
    </source>
</evidence>
<feature type="domain" description="WLGC" evidence="3">
    <location>
        <begin position="585"/>
        <end position="657"/>
    </location>
</feature>
<feature type="transmembrane region" description="Helical" evidence="1">
    <location>
        <begin position="144"/>
        <end position="164"/>
    </location>
</feature>
<dbReference type="EnsemblProtists" id="PYU1_T013325">
    <property type="protein sequence ID" value="PYU1_T013325"/>
    <property type="gene ID" value="PYU1_G013296"/>
</dbReference>
<evidence type="ECO:0000259" key="3">
    <source>
        <dbReference type="Pfam" id="PF26605"/>
    </source>
</evidence>
<feature type="transmembrane region" description="Helical" evidence="1">
    <location>
        <begin position="184"/>
        <end position="202"/>
    </location>
</feature>
<dbReference type="eggNOG" id="ENOG502SMQK">
    <property type="taxonomic scope" value="Eukaryota"/>
</dbReference>
<keyword evidence="1" id="KW-0472">Membrane</keyword>
<feature type="transmembrane region" description="Helical" evidence="1">
    <location>
        <begin position="47"/>
        <end position="67"/>
    </location>
</feature>
<evidence type="ECO:0000256" key="1">
    <source>
        <dbReference type="SAM" id="Phobius"/>
    </source>
</evidence>
<protein>
    <recommendedName>
        <fullName evidence="3">WLGC domain-containing protein</fullName>
    </recommendedName>
</protein>
<keyword evidence="2" id="KW-0732">Signal</keyword>
<dbReference type="EMBL" id="GL376627">
    <property type="status" value="NOT_ANNOTATED_CDS"/>
    <property type="molecule type" value="Genomic_DNA"/>
</dbReference>
<dbReference type="OMA" id="ANSICYA"/>
<reference evidence="4" key="3">
    <citation type="submission" date="2015-02" db="UniProtKB">
        <authorList>
            <consortium name="EnsemblProtists"/>
        </authorList>
    </citation>
    <scope>IDENTIFICATION</scope>
    <source>
        <strain evidence="4">DAOM BR144</strain>
    </source>
</reference>
<keyword evidence="5" id="KW-1185">Reference proteome</keyword>
<reference evidence="5" key="2">
    <citation type="submission" date="2010-04" db="EMBL/GenBank/DDBJ databases">
        <authorList>
            <person name="Buell R."/>
            <person name="Hamilton J."/>
            <person name="Hostetler J."/>
        </authorList>
    </citation>
    <scope>NUCLEOTIDE SEQUENCE [LARGE SCALE GENOMIC DNA]</scope>
    <source>
        <strain evidence="5">DAOM:BR144</strain>
    </source>
</reference>
<dbReference type="InterPro" id="IPR032675">
    <property type="entry name" value="LRR_dom_sf"/>
</dbReference>
<dbReference type="Proteomes" id="UP000019132">
    <property type="component" value="Unassembled WGS sequence"/>
</dbReference>
<evidence type="ECO:0000313" key="4">
    <source>
        <dbReference type="EnsemblProtists" id="PYU1_T013325"/>
    </source>
</evidence>
<dbReference type="VEuPathDB" id="FungiDB:PYU1_G013296"/>
<dbReference type="InParanoid" id="K3X7X6"/>
<keyword evidence="1" id="KW-0812">Transmembrane</keyword>
<reference evidence="5" key="1">
    <citation type="journal article" date="2010" name="Genome Biol.">
        <title>Genome sequence of the necrotrophic plant pathogen Pythium ultimum reveals original pathogenicity mechanisms and effector repertoire.</title>
        <authorList>
            <person name="Levesque C.A."/>
            <person name="Brouwer H."/>
            <person name="Cano L."/>
            <person name="Hamilton J.P."/>
            <person name="Holt C."/>
            <person name="Huitema E."/>
            <person name="Raffaele S."/>
            <person name="Robideau G.P."/>
            <person name="Thines M."/>
            <person name="Win J."/>
            <person name="Zerillo M.M."/>
            <person name="Beakes G.W."/>
            <person name="Boore J.L."/>
            <person name="Busam D."/>
            <person name="Dumas B."/>
            <person name="Ferriera S."/>
            <person name="Fuerstenberg S.I."/>
            <person name="Gachon C.M."/>
            <person name="Gaulin E."/>
            <person name="Govers F."/>
            <person name="Grenville-Briggs L."/>
            <person name="Horner N."/>
            <person name="Hostetler J."/>
            <person name="Jiang R.H."/>
            <person name="Johnson J."/>
            <person name="Krajaejun T."/>
            <person name="Lin H."/>
            <person name="Meijer H.J."/>
            <person name="Moore B."/>
            <person name="Morris P."/>
            <person name="Phuntmart V."/>
            <person name="Puiu D."/>
            <person name="Shetty J."/>
            <person name="Stajich J.E."/>
            <person name="Tripathy S."/>
            <person name="Wawra S."/>
            <person name="van West P."/>
            <person name="Whitty B.R."/>
            <person name="Coutinho P.M."/>
            <person name="Henrissat B."/>
            <person name="Martin F."/>
            <person name="Thomas P.D."/>
            <person name="Tyler B.M."/>
            <person name="De Vries R.P."/>
            <person name="Kamoun S."/>
            <person name="Yandell M."/>
            <person name="Tisserat N."/>
            <person name="Buell C.R."/>
        </authorList>
    </citation>
    <scope>NUCLEOTIDE SEQUENCE</scope>
    <source>
        <strain evidence="5">DAOM:BR144</strain>
    </source>
</reference>
<dbReference type="HOGENOM" id="CLU_015143_1_1_1"/>
<feature type="chain" id="PRO_5003868669" description="WLGC domain-containing protein" evidence="2">
    <location>
        <begin position="24"/>
        <end position="657"/>
    </location>
</feature>
<organism evidence="4 5">
    <name type="scientific">Globisporangium ultimum (strain ATCC 200006 / CBS 805.95 / DAOM BR144)</name>
    <name type="common">Pythium ultimum</name>
    <dbReference type="NCBI Taxonomy" id="431595"/>
    <lineage>
        <taxon>Eukaryota</taxon>
        <taxon>Sar</taxon>
        <taxon>Stramenopiles</taxon>
        <taxon>Oomycota</taxon>
        <taxon>Peronosporomycetes</taxon>
        <taxon>Pythiales</taxon>
        <taxon>Pythiaceae</taxon>
        <taxon>Globisporangium</taxon>
    </lineage>
</organism>
<keyword evidence="1" id="KW-1133">Transmembrane helix</keyword>
<dbReference type="AlphaFoldDB" id="K3X7X6"/>
<sequence length="657" mass="74288">MVLVSIAWTTWLIVLNIAPNATANYLMDTAEFDNGTFWLILDPELKFAISACVGLGFALLGYLYAFAQTTFLRNSRQWFQGISITRVFPNVSSRSGSRTLSSWSNLTRFDGLNRKLWNFWLKVVDLVFQTITLHQILESGFPPVLCYSYAALVVANSICYALIVMNPTKLSAFGEVLVDTLFDMVMTVVAPIILLAYSYYNFQFDRGLARFYLKTANASQLERKARLMADPSEVTLFLLNFNALRIQTVSSLVVRISMNLCFCYRLKRVIEVQMARRQQDRARADPQTRSTNSQIRRAAEQRTVPKWLAAPFLAFGGFLIVYTWLCASLSRDMCASFRECVAHAHRILNDGRCPCIALIDIDKAPPSYEVWTKPVDMTQTVALLAASGDIQVLQLINRRLVQFPEELRACRNLRHMHIEGKPGSTNLVSLTDAMFSRMRVLMTIHLAMHPSLTALPSFEGLTNLKTLSLVLLTSLPQIPSFHPLHANLARLELLMLQSLEQVPDIKMLTKLLYLTLQDVPACCNGYLQTSCNQSQLLCNSRSCVAAEIGDAYQEVNHQILQRFRSSVCKWYTNGPDRFNGPSKADIDACGGVLYRQCNVSDSYRDGQLTQVGMCYNDRMQAIACIGWPFVSECRRDQIRRHVGPQCDPVEEKWLGCE</sequence>
<accession>K3X7X6</accession>
<dbReference type="InterPro" id="IPR058256">
    <property type="entry name" value="WLGC"/>
</dbReference>
<dbReference type="Gene3D" id="3.80.10.10">
    <property type="entry name" value="Ribonuclease Inhibitor"/>
    <property type="match status" value="1"/>
</dbReference>
<feature type="signal peptide" evidence="2">
    <location>
        <begin position="1"/>
        <end position="23"/>
    </location>
</feature>